<reference evidence="1" key="2">
    <citation type="journal article" date="2020" name="Nat. Commun.">
        <title>Large-scale genome sequencing of mycorrhizal fungi provides insights into the early evolution of symbiotic traits.</title>
        <authorList>
            <person name="Miyauchi S."/>
            <person name="Kiss E."/>
            <person name="Kuo A."/>
            <person name="Drula E."/>
            <person name="Kohler A."/>
            <person name="Sanchez-Garcia M."/>
            <person name="Morin E."/>
            <person name="Andreopoulos B."/>
            <person name="Barry K.W."/>
            <person name="Bonito G."/>
            <person name="Buee M."/>
            <person name="Carver A."/>
            <person name="Chen C."/>
            <person name="Cichocki N."/>
            <person name="Clum A."/>
            <person name="Culley D."/>
            <person name="Crous P.W."/>
            <person name="Fauchery L."/>
            <person name="Girlanda M."/>
            <person name="Hayes R.D."/>
            <person name="Keri Z."/>
            <person name="LaButti K."/>
            <person name="Lipzen A."/>
            <person name="Lombard V."/>
            <person name="Magnuson J."/>
            <person name="Maillard F."/>
            <person name="Murat C."/>
            <person name="Nolan M."/>
            <person name="Ohm R.A."/>
            <person name="Pangilinan J."/>
            <person name="Pereira M.F."/>
            <person name="Perotto S."/>
            <person name="Peter M."/>
            <person name="Pfister S."/>
            <person name="Riley R."/>
            <person name="Sitrit Y."/>
            <person name="Stielow J.B."/>
            <person name="Szollosi G."/>
            <person name="Zifcakova L."/>
            <person name="Stursova M."/>
            <person name="Spatafora J.W."/>
            <person name="Tedersoo L."/>
            <person name="Vaario L.M."/>
            <person name="Yamada A."/>
            <person name="Yan M."/>
            <person name="Wang P."/>
            <person name="Xu J."/>
            <person name="Bruns T."/>
            <person name="Baldrian P."/>
            <person name="Vilgalys R."/>
            <person name="Dunand C."/>
            <person name="Henrissat B."/>
            <person name="Grigoriev I.V."/>
            <person name="Hibbett D."/>
            <person name="Nagy L.G."/>
            <person name="Martin F.M."/>
        </authorList>
    </citation>
    <scope>NUCLEOTIDE SEQUENCE</scope>
    <source>
        <strain evidence="1">P2</strain>
    </source>
</reference>
<proteinExistence type="predicted"/>
<accession>A0ACB6YZ14</accession>
<gene>
    <name evidence="1" type="ORF">BDM02DRAFT_3193205</name>
</gene>
<dbReference type="EMBL" id="MU118465">
    <property type="protein sequence ID" value="KAF9642454.1"/>
    <property type="molecule type" value="Genomic_DNA"/>
</dbReference>
<name>A0ACB6YZ14_THEGA</name>
<reference evidence="1" key="1">
    <citation type="submission" date="2019-10" db="EMBL/GenBank/DDBJ databases">
        <authorList>
            <consortium name="DOE Joint Genome Institute"/>
            <person name="Kuo A."/>
            <person name="Miyauchi S."/>
            <person name="Kiss E."/>
            <person name="Drula E."/>
            <person name="Kohler A."/>
            <person name="Sanchez-Garcia M."/>
            <person name="Andreopoulos B."/>
            <person name="Barry K.W."/>
            <person name="Bonito G."/>
            <person name="Buee M."/>
            <person name="Carver A."/>
            <person name="Chen C."/>
            <person name="Cichocki N."/>
            <person name="Clum A."/>
            <person name="Culley D."/>
            <person name="Crous P.W."/>
            <person name="Fauchery L."/>
            <person name="Girlanda M."/>
            <person name="Hayes R."/>
            <person name="Keri Z."/>
            <person name="Labutti K."/>
            <person name="Lipzen A."/>
            <person name="Lombard V."/>
            <person name="Magnuson J."/>
            <person name="Maillard F."/>
            <person name="Morin E."/>
            <person name="Murat C."/>
            <person name="Nolan M."/>
            <person name="Ohm R."/>
            <person name="Pangilinan J."/>
            <person name="Pereira M."/>
            <person name="Perotto S."/>
            <person name="Peter M."/>
            <person name="Riley R."/>
            <person name="Sitrit Y."/>
            <person name="Stielow B."/>
            <person name="Szollosi G."/>
            <person name="Zifcakova L."/>
            <person name="Stursova M."/>
            <person name="Spatafora J.W."/>
            <person name="Tedersoo L."/>
            <person name="Vaario L.-M."/>
            <person name="Yamada A."/>
            <person name="Yan M."/>
            <person name="Wang P."/>
            <person name="Xu J."/>
            <person name="Bruns T."/>
            <person name="Baldrian P."/>
            <person name="Vilgalys R."/>
            <person name="Henrissat B."/>
            <person name="Grigoriev I.V."/>
            <person name="Hibbett D."/>
            <person name="Nagy L.G."/>
            <person name="Martin F.M."/>
        </authorList>
    </citation>
    <scope>NUCLEOTIDE SEQUENCE</scope>
    <source>
        <strain evidence="1">P2</strain>
    </source>
</reference>
<protein>
    <submittedName>
        <fullName evidence="1">Uncharacterized protein</fullName>
    </submittedName>
</protein>
<comment type="caution">
    <text evidence="1">The sequence shown here is derived from an EMBL/GenBank/DDBJ whole genome shotgun (WGS) entry which is preliminary data.</text>
</comment>
<evidence type="ECO:0000313" key="2">
    <source>
        <dbReference type="Proteomes" id="UP000886501"/>
    </source>
</evidence>
<dbReference type="Proteomes" id="UP000886501">
    <property type="component" value="Unassembled WGS sequence"/>
</dbReference>
<sequence length="412" mass="47394">MPNIFTIGQHAYDLDIPAQLNACLANMGTVINRQATTIENLRATPGMNPQQLTELIAAIRPGQANANGVENPVLSTPGNNIAYEEHSVPAGMDDVKGFPTPDPFSGQQTDAAPFIIRLKAYCTAKPKAMRFTRNRILFACDLLKNYRSHTWSKLVRRSIAEETNNDYYYDSWEDFLAEFLKRYGLVNETQHWYQLMTNCEQENGTDCKAYIDEFERRRVEAKTTKENAFYFLKKGNFTKATFTLCLTKIENSDMVESLQPETSTSTNYEPMDVDAVKHVKPKPTNKSLRKKEDEPRRQNRLPPHPSSSNRRLPPPKPREPYRKRPLYCFVCDQPGHFAKECKAKINEIKITHIQQLGLALEESMYSESQEGDLDDEEELEKWIEEDEDEDDDDHQKDLITFNTDDNSTEPDF</sequence>
<evidence type="ECO:0000313" key="1">
    <source>
        <dbReference type="EMBL" id="KAF9642454.1"/>
    </source>
</evidence>
<keyword evidence="2" id="KW-1185">Reference proteome</keyword>
<organism evidence="1 2">
    <name type="scientific">Thelephora ganbajun</name>
    <name type="common">Ganba fungus</name>
    <dbReference type="NCBI Taxonomy" id="370292"/>
    <lineage>
        <taxon>Eukaryota</taxon>
        <taxon>Fungi</taxon>
        <taxon>Dikarya</taxon>
        <taxon>Basidiomycota</taxon>
        <taxon>Agaricomycotina</taxon>
        <taxon>Agaricomycetes</taxon>
        <taxon>Thelephorales</taxon>
        <taxon>Thelephoraceae</taxon>
        <taxon>Thelephora</taxon>
    </lineage>
</organism>